<reference evidence="4" key="1">
    <citation type="journal article" date="2019" name="Int. J. Syst. Evol. Microbiol.">
        <title>The Global Catalogue of Microorganisms (GCM) 10K type strain sequencing project: providing services to taxonomists for standard genome sequencing and annotation.</title>
        <authorList>
            <consortium name="The Broad Institute Genomics Platform"/>
            <consortium name="The Broad Institute Genome Sequencing Center for Infectious Disease"/>
            <person name="Wu L."/>
            <person name="Ma J."/>
        </authorList>
    </citation>
    <scope>NUCLEOTIDE SEQUENCE [LARGE SCALE GENOMIC DNA]</scope>
    <source>
        <strain evidence="4">CGMCC 1.3240</strain>
    </source>
</reference>
<accession>A0ABW0W0C1</accession>
<gene>
    <name evidence="3" type="ORF">ACFPYJ_15815</name>
</gene>
<evidence type="ECO:0000256" key="1">
    <source>
        <dbReference type="ARBA" id="ARBA00023239"/>
    </source>
</evidence>
<dbReference type="EMBL" id="JBHSOW010000058">
    <property type="protein sequence ID" value="MFC5650564.1"/>
    <property type="molecule type" value="Genomic_DNA"/>
</dbReference>
<proteinExistence type="predicted"/>
<keyword evidence="1" id="KW-0456">Lyase</keyword>
<evidence type="ECO:0000313" key="4">
    <source>
        <dbReference type="Proteomes" id="UP001596047"/>
    </source>
</evidence>
<dbReference type="Proteomes" id="UP001596047">
    <property type="component" value="Unassembled WGS sequence"/>
</dbReference>
<dbReference type="InterPro" id="IPR032466">
    <property type="entry name" value="Metal_Hydrolase"/>
</dbReference>
<dbReference type="Pfam" id="PF04909">
    <property type="entry name" value="Amidohydro_2"/>
    <property type="match status" value="1"/>
</dbReference>
<dbReference type="PANTHER" id="PTHR21240">
    <property type="entry name" value="2-AMINO-3-CARBOXYLMUCONATE-6-SEMIALDEHYDE DECARBOXYLASE"/>
    <property type="match status" value="1"/>
</dbReference>
<organism evidence="3 4">
    <name type="scientific">Paenibacillus solisilvae</name>
    <dbReference type="NCBI Taxonomy" id="2486751"/>
    <lineage>
        <taxon>Bacteria</taxon>
        <taxon>Bacillati</taxon>
        <taxon>Bacillota</taxon>
        <taxon>Bacilli</taxon>
        <taxon>Bacillales</taxon>
        <taxon>Paenibacillaceae</taxon>
        <taxon>Paenibacillus</taxon>
    </lineage>
</organism>
<comment type="caution">
    <text evidence="3">The sequence shown here is derived from an EMBL/GenBank/DDBJ whole genome shotgun (WGS) entry which is preliminary data.</text>
</comment>
<name>A0ABW0W0C1_9BACL</name>
<evidence type="ECO:0000259" key="2">
    <source>
        <dbReference type="Pfam" id="PF04909"/>
    </source>
</evidence>
<dbReference type="Gene3D" id="3.20.20.140">
    <property type="entry name" value="Metal-dependent hydrolases"/>
    <property type="match status" value="1"/>
</dbReference>
<evidence type="ECO:0000313" key="3">
    <source>
        <dbReference type="EMBL" id="MFC5650564.1"/>
    </source>
</evidence>
<feature type="domain" description="Amidohydrolase-related" evidence="2">
    <location>
        <begin position="23"/>
        <end position="243"/>
    </location>
</feature>
<dbReference type="RefSeq" id="WP_379189127.1">
    <property type="nucleotide sequence ID" value="NZ_JBHSOW010000058.1"/>
</dbReference>
<sequence length="256" mass="29267">MIFDFHLHFPFGRSGSPKWKDEDFLDMMDSAGVAKGVIFTIDGFYTERYEVENEGLCEAAERQPERWVPFCSVNPKQGKAAIKEAIRCFEQLRMPGMKLHPWIQGFHPICKEMEEICEIAGHYRAPILFHDGTPPNSYPLIIGWLAEKHPETTFILGHGGLFDLWQEAAVVVNRHANVYVCVCGTAPEGIFRKVVETVPSDRVLFGTDAGLSRDTYMAQFRTRIVKQMPLEESLRRKWLYENADILLARSGIRSTK</sequence>
<protein>
    <submittedName>
        <fullName evidence="3">Amidohydrolase family protein</fullName>
    </submittedName>
</protein>
<dbReference type="InterPro" id="IPR006680">
    <property type="entry name" value="Amidohydro-rel"/>
</dbReference>
<keyword evidence="4" id="KW-1185">Reference proteome</keyword>
<dbReference type="InterPro" id="IPR032465">
    <property type="entry name" value="ACMSD"/>
</dbReference>
<dbReference type="SUPFAM" id="SSF51556">
    <property type="entry name" value="Metallo-dependent hydrolases"/>
    <property type="match status" value="1"/>
</dbReference>